<comment type="caution">
    <text evidence="1">The sequence shown here is derived from an EMBL/GenBank/DDBJ whole genome shotgun (WGS) entry which is preliminary data.</text>
</comment>
<keyword evidence="2" id="KW-1185">Reference proteome</keyword>
<evidence type="ECO:0000313" key="1">
    <source>
        <dbReference type="EMBL" id="MBA1157781.1"/>
    </source>
</evidence>
<evidence type="ECO:0000313" key="2">
    <source>
        <dbReference type="Proteomes" id="UP000572984"/>
    </source>
</evidence>
<protein>
    <recommendedName>
        <fullName evidence="3">Homeodomain-like domain-containing protein</fullName>
    </recommendedName>
</protein>
<accession>A0A838BQW8</accession>
<dbReference type="RefSeq" id="WP_181053231.1">
    <property type="nucleotide sequence ID" value="NZ_JACDXJ010000001.1"/>
</dbReference>
<gene>
    <name evidence="1" type="ORF">H0S73_16845</name>
</gene>
<evidence type="ECO:0008006" key="3">
    <source>
        <dbReference type="Google" id="ProtNLM"/>
    </source>
</evidence>
<organism evidence="1 2">
    <name type="scientific">Microvirga mediterraneensis</name>
    <dbReference type="NCBI Taxonomy" id="2754695"/>
    <lineage>
        <taxon>Bacteria</taxon>
        <taxon>Pseudomonadati</taxon>
        <taxon>Pseudomonadota</taxon>
        <taxon>Alphaproteobacteria</taxon>
        <taxon>Hyphomicrobiales</taxon>
        <taxon>Methylobacteriaceae</taxon>
        <taxon>Microvirga</taxon>
    </lineage>
</organism>
<dbReference type="Proteomes" id="UP000572984">
    <property type="component" value="Unassembled WGS sequence"/>
</dbReference>
<sequence length="103" mass="11565">MSNKLKAPAVRKIKAGWLAGASLYDLAAEHDVGPKAIWYHVKDLKRDNAPPRGPRRSLDYAKIAKLRDEGFRAVEIAERFSVSRFHVWRGLRSIRAEAARAAA</sequence>
<dbReference type="AlphaFoldDB" id="A0A838BQW8"/>
<dbReference type="EMBL" id="JACDXJ010000001">
    <property type="protein sequence ID" value="MBA1157781.1"/>
    <property type="molecule type" value="Genomic_DNA"/>
</dbReference>
<reference evidence="1 2" key="1">
    <citation type="submission" date="2020-07" db="EMBL/GenBank/DDBJ databases">
        <title>Draft genome and description of Microvirga mediterraneensis Marseille-Q2068 sp. nov.</title>
        <authorList>
            <person name="Boxberger M."/>
        </authorList>
    </citation>
    <scope>NUCLEOTIDE SEQUENCE [LARGE SCALE GENOMIC DNA]</scope>
    <source>
        <strain evidence="1 2">Marseille-Q2068</strain>
    </source>
</reference>
<proteinExistence type="predicted"/>
<name>A0A838BQW8_9HYPH</name>